<accession>A0ABN7X3K7</accession>
<sequence>NSVHAETCTGIVEQENICIECCSIRYNKNLHNKIAHPFPLPSNTKFTPKHYWNDNPLKKHLQNQDLCDIWNILNNESKTQLENLCVILADKALKGAFNNMLVFMGLCEVMVILSGISSRALDLFCQNLEDRTIQSIRFKRLTDKINYNGPIATITDNTKLKLGLRYSTNLEFIALIPNNRTDTANSILQLYKQLIIGIVSQLGLHILSLGSDGAITKFQAQQLISKTQTNEKLIVKEPYLNINFLCPIFDHIGPVIHVQDSKYAKKIARNAIMSRACLLTFGNSSAQYNHFLQLIN</sequence>
<dbReference type="Proteomes" id="UP000789901">
    <property type="component" value="Unassembled WGS sequence"/>
</dbReference>
<organism evidence="1 2">
    <name type="scientific">Gigaspora margarita</name>
    <dbReference type="NCBI Taxonomy" id="4874"/>
    <lineage>
        <taxon>Eukaryota</taxon>
        <taxon>Fungi</taxon>
        <taxon>Fungi incertae sedis</taxon>
        <taxon>Mucoromycota</taxon>
        <taxon>Glomeromycotina</taxon>
        <taxon>Glomeromycetes</taxon>
        <taxon>Diversisporales</taxon>
        <taxon>Gigasporaceae</taxon>
        <taxon>Gigaspora</taxon>
    </lineage>
</organism>
<proteinExistence type="predicted"/>
<protein>
    <submittedName>
        <fullName evidence="1">8625_t:CDS:1</fullName>
    </submittedName>
</protein>
<gene>
    <name evidence="1" type="ORF">GMARGA_LOCUS38587</name>
</gene>
<keyword evidence="2" id="KW-1185">Reference proteome</keyword>
<dbReference type="EMBL" id="CAJVQB010086940">
    <property type="protein sequence ID" value="CAG8847277.1"/>
    <property type="molecule type" value="Genomic_DNA"/>
</dbReference>
<name>A0ABN7X3K7_GIGMA</name>
<comment type="caution">
    <text evidence="1">The sequence shown here is derived from an EMBL/GenBank/DDBJ whole genome shotgun (WGS) entry which is preliminary data.</text>
</comment>
<evidence type="ECO:0000313" key="1">
    <source>
        <dbReference type="EMBL" id="CAG8847277.1"/>
    </source>
</evidence>
<feature type="non-terminal residue" evidence="1">
    <location>
        <position position="1"/>
    </location>
</feature>
<evidence type="ECO:0000313" key="2">
    <source>
        <dbReference type="Proteomes" id="UP000789901"/>
    </source>
</evidence>
<reference evidence="1 2" key="1">
    <citation type="submission" date="2021-06" db="EMBL/GenBank/DDBJ databases">
        <authorList>
            <person name="Kallberg Y."/>
            <person name="Tangrot J."/>
            <person name="Rosling A."/>
        </authorList>
    </citation>
    <scope>NUCLEOTIDE SEQUENCE [LARGE SCALE GENOMIC DNA]</scope>
    <source>
        <strain evidence="1 2">120-4 pot B 10/14</strain>
    </source>
</reference>